<dbReference type="Proteomes" id="UP000479710">
    <property type="component" value="Unassembled WGS sequence"/>
</dbReference>
<name>A0A6G1BMX4_9ORYZ</name>
<comment type="caution">
    <text evidence="2">The sequence shown here is derived from an EMBL/GenBank/DDBJ whole genome shotgun (WGS) entry which is preliminary data.</text>
</comment>
<gene>
    <name evidence="2" type="ORF">E2562_022138</name>
</gene>
<evidence type="ECO:0000313" key="2">
    <source>
        <dbReference type="EMBL" id="KAF0889124.1"/>
    </source>
</evidence>
<reference evidence="2 3" key="1">
    <citation type="submission" date="2019-11" db="EMBL/GenBank/DDBJ databases">
        <title>Whole genome sequence of Oryza granulata.</title>
        <authorList>
            <person name="Li W."/>
        </authorList>
    </citation>
    <scope>NUCLEOTIDE SEQUENCE [LARGE SCALE GENOMIC DNA]</scope>
    <source>
        <strain evidence="3">cv. Menghai</strain>
        <tissue evidence="2">Leaf</tissue>
    </source>
</reference>
<feature type="compositionally biased region" description="Basic and acidic residues" evidence="1">
    <location>
        <begin position="80"/>
        <end position="93"/>
    </location>
</feature>
<feature type="region of interest" description="Disordered" evidence="1">
    <location>
        <begin position="69"/>
        <end position="93"/>
    </location>
</feature>
<organism evidence="2 3">
    <name type="scientific">Oryza meyeriana var. granulata</name>
    <dbReference type="NCBI Taxonomy" id="110450"/>
    <lineage>
        <taxon>Eukaryota</taxon>
        <taxon>Viridiplantae</taxon>
        <taxon>Streptophyta</taxon>
        <taxon>Embryophyta</taxon>
        <taxon>Tracheophyta</taxon>
        <taxon>Spermatophyta</taxon>
        <taxon>Magnoliopsida</taxon>
        <taxon>Liliopsida</taxon>
        <taxon>Poales</taxon>
        <taxon>Poaceae</taxon>
        <taxon>BOP clade</taxon>
        <taxon>Oryzoideae</taxon>
        <taxon>Oryzeae</taxon>
        <taxon>Oryzinae</taxon>
        <taxon>Oryza</taxon>
        <taxon>Oryza meyeriana</taxon>
    </lineage>
</organism>
<protein>
    <submittedName>
        <fullName evidence="2">Uncharacterized protein</fullName>
    </submittedName>
</protein>
<accession>A0A6G1BMX4</accession>
<evidence type="ECO:0000313" key="3">
    <source>
        <dbReference type="Proteomes" id="UP000479710"/>
    </source>
</evidence>
<proteinExistence type="predicted"/>
<sequence>MAGEGIEERPPRAATRRSLSRMLSLGREARVEAGLWRGERRGISTAAAVLAGGGGRARRRSRVSIHVEGVRSSDGGAQRSDMEIERISGDPHV</sequence>
<dbReference type="EMBL" id="SPHZ02000012">
    <property type="protein sequence ID" value="KAF0889124.1"/>
    <property type="molecule type" value="Genomic_DNA"/>
</dbReference>
<evidence type="ECO:0000256" key="1">
    <source>
        <dbReference type="SAM" id="MobiDB-lite"/>
    </source>
</evidence>
<dbReference type="AlphaFoldDB" id="A0A6G1BMX4"/>
<keyword evidence="3" id="KW-1185">Reference proteome</keyword>